<dbReference type="SUPFAM" id="SSF46934">
    <property type="entry name" value="UBA-like"/>
    <property type="match status" value="1"/>
</dbReference>
<evidence type="ECO:0000256" key="2">
    <source>
        <dbReference type="RuleBase" id="RU410713"/>
    </source>
</evidence>
<sequence length="271" mass="30353">MPPAYTTAQKASIQTLVGMTGMDRTTAAKLLKQNGWNDNAAANAFFGGGANTASSPHKAAATKLFDSYRDDPKEYPDEIHIDGTMQMLQEMDIDLEGVGPLIFSEAVGAPVFGKLERTPFVDGLCAAGVSDLSGIRKLVEERTSRLAEPSFKSEFKNIYKHSFVLARPEGQKAVPLDVAIVFWRLLFNEPSLQWSTTQSPFLEWWIEFLENRWKRSVNKDMWDQTLAFAHKTLEDESLGWWSEDSAWPGVIDEFVEYVQTEQRGGSDMDTA</sequence>
<dbReference type="InterPro" id="IPR042460">
    <property type="entry name" value="DCN1-like_PONY"/>
</dbReference>
<dbReference type="GeneID" id="95973753"/>
<evidence type="ECO:0000256" key="1">
    <source>
        <dbReference type="ARBA" id="ARBA00022786"/>
    </source>
</evidence>
<dbReference type="Pfam" id="PF14555">
    <property type="entry name" value="UBA_4"/>
    <property type="match status" value="1"/>
</dbReference>
<dbReference type="Proteomes" id="UP001562354">
    <property type="component" value="Unassembled WGS sequence"/>
</dbReference>
<comment type="function">
    <text evidence="2">Neddylation of cullins play an essential role in the regulation of SCF-type complexes activity.</text>
</comment>
<dbReference type="InterPro" id="IPR009060">
    <property type="entry name" value="UBA-like_sf"/>
</dbReference>
<protein>
    <recommendedName>
        <fullName evidence="2">Defective in cullin neddylation protein</fullName>
    </recommendedName>
</protein>
<dbReference type="InterPro" id="IPR005176">
    <property type="entry name" value="PONY_dom"/>
</dbReference>
<gene>
    <name evidence="4" type="ORF">AAFC00_000050</name>
</gene>
<keyword evidence="5" id="KW-1185">Reference proteome</keyword>
<keyword evidence="1" id="KW-0833">Ubl conjugation pathway</keyword>
<proteinExistence type="predicted"/>
<evidence type="ECO:0000313" key="4">
    <source>
        <dbReference type="EMBL" id="KAL1296545.1"/>
    </source>
</evidence>
<evidence type="ECO:0000313" key="5">
    <source>
        <dbReference type="Proteomes" id="UP001562354"/>
    </source>
</evidence>
<dbReference type="PANTHER" id="PTHR12281:SF31">
    <property type="entry name" value="DCN1-LIKE PROTEIN 3"/>
    <property type="match status" value="1"/>
</dbReference>
<accession>A0ABR3P1E4</accession>
<organism evidence="4 5">
    <name type="scientific">Neodothiora populina</name>
    <dbReference type="NCBI Taxonomy" id="2781224"/>
    <lineage>
        <taxon>Eukaryota</taxon>
        <taxon>Fungi</taxon>
        <taxon>Dikarya</taxon>
        <taxon>Ascomycota</taxon>
        <taxon>Pezizomycotina</taxon>
        <taxon>Dothideomycetes</taxon>
        <taxon>Dothideomycetidae</taxon>
        <taxon>Dothideales</taxon>
        <taxon>Dothioraceae</taxon>
        <taxon>Neodothiora</taxon>
    </lineage>
</organism>
<dbReference type="PROSITE" id="PS51229">
    <property type="entry name" value="DCUN1"/>
    <property type="match status" value="1"/>
</dbReference>
<dbReference type="InterPro" id="IPR014764">
    <property type="entry name" value="DCN-prot"/>
</dbReference>
<comment type="caution">
    <text evidence="4">The sequence shown here is derived from an EMBL/GenBank/DDBJ whole genome shotgun (WGS) entry which is preliminary data.</text>
</comment>
<evidence type="ECO:0000259" key="3">
    <source>
        <dbReference type="PROSITE" id="PS51229"/>
    </source>
</evidence>
<dbReference type="Gene3D" id="1.10.238.10">
    <property type="entry name" value="EF-hand"/>
    <property type="match status" value="1"/>
</dbReference>
<dbReference type="RefSeq" id="XP_069196227.1">
    <property type="nucleotide sequence ID" value="XM_069345150.1"/>
</dbReference>
<dbReference type="Pfam" id="PF03556">
    <property type="entry name" value="Cullin_binding"/>
    <property type="match status" value="1"/>
</dbReference>
<feature type="domain" description="DCUN1" evidence="3">
    <location>
        <begin position="56"/>
        <end position="259"/>
    </location>
</feature>
<dbReference type="CDD" id="cd14273">
    <property type="entry name" value="UBA_TAP-C_like"/>
    <property type="match status" value="1"/>
</dbReference>
<dbReference type="Gene3D" id="1.10.8.10">
    <property type="entry name" value="DNA helicase RuvA subunit, C-terminal domain"/>
    <property type="match status" value="1"/>
</dbReference>
<dbReference type="PANTHER" id="PTHR12281">
    <property type="entry name" value="RP42 RELATED"/>
    <property type="match status" value="1"/>
</dbReference>
<dbReference type="Gene3D" id="1.10.238.200">
    <property type="entry name" value="Cullin, PONY binding domain"/>
    <property type="match status" value="1"/>
</dbReference>
<dbReference type="EMBL" id="JBFMKM010000018">
    <property type="protein sequence ID" value="KAL1296545.1"/>
    <property type="molecule type" value="Genomic_DNA"/>
</dbReference>
<reference evidence="4 5" key="1">
    <citation type="submission" date="2024-07" db="EMBL/GenBank/DDBJ databases">
        <title>Draft sequence of the Neodothiora populina.</title>
        <authorList>
            <person name="Drown D.D."/>
            <person name="Schuette U.S."/>
            <person name="Buechlein A.B."/>
            <person name="Rusch D.R."/>
            <person name="Winton L.W."/>
            <person name="Adams G.A."/>
        </authorList>
    </citation>
    <scope>NUCLEOTIDE SEQUENCE [LARGE SCALE GENOMIC DNA]</scope>
    <source>
        <strain evidence="4 5">CPC 39397</strain>
    </source>
</reference>
<name>A0ABR3P1E4_9PEZI</name>